<dbReference type="PANTHER" id="PTHR46889:SF4">
    <property type="entry name" value="TRANSPOSASE INSO FOR INSERTION SEQUENCE ELEMENT IS911B-RELATED"/>
    <property type="match status" value="1"/>
</dbReference>
<keyword evidence="3" id="KW-1185">Reference proteome</keyword>
<evidence type="ECO:0000313" key="3">
    <source>
        <dbReference type="Proteomes" id="UP000249890"/>
    </source>
</evidence>
<reference evidence="2 3" key="1">
    <citation type="submission" date="2017-06" db="EMBL/GenBank/DDBJ databases">
        <title>Complete genome sequence of Paenibacillus donghaensis KCTC 13049T isolated from East Sea sediment, South Korea.</title>
        <authorList>
            <person name="Jung B.K."/>
            <person name="Hong S.-J."/>
            <person name="Shin J.-H."/>
        </authorList>
    </citation>
    <scope>NUCLEOTIDE SEQUENCE [LARGE SCALE GENOMIC DNA]</scope>
    <source>
        <strain evidence="2 3">KCTC 13049</strain>
    </source>
</reference>
<dbReference type="AlphaFoldDB" id="A0A2Z2KBS4"/>
<dbReference type="InterPro" id="IPR025948">
    <property type="entry name" value="HTH-like_dom"/>
</dbReference>
<evidence type="ECO:0000313" key="2">
    <source>
        <dbReference type="EMBL" id="ASA23224.1"/>
    </source>
</evidence>
<dbReference type="PANTHER" id="PTHR46889">
    <property type="entry name" value="TRANSPOSASE INSF FOR INSERTION SEQUENCE IS3B-RELATED"/>
    <property type="match status" value="1"/>
</dbReference>
<sequence>MCSIFKVSRSGYYNWRNSTASPQSVRKALLLQRITYHFNDNQGRIGSPTVTILLRQEGHKGSERTVGKYMRELGLRYGRG</sequence>
<dbReference type="KEGG" id="pdh:B9T62_21895"/>
<dbReference type="RefSeq" id="WP_087917219.1">
    <property type="nucleotide sequence ID" value="NZ_CP021780.1"/>
</dbReference>
<feature type="domain" description="HTH-like" evidence="1">
    <location>
        <begin position="29"/>
        <end position="76"/>
    </location>
</feature>
<proteinExistence type="predicted"/>
<accession>A0A2Z2KBS4</accession>
<dbReference type="Pfam" id="PF13276">
    <property type="entry name" value="HTH_21"/>
    <property type="match status" value="1"/>
</dbReference>
<organism evidence="2 3">
    <name type="scientific">Paenibacillus donghaensis</name>
    <dbReference type="NCBI Taxonomy" id="414771"/>
    <lineage>
        <taxon>Bacteria</taxon>
        <taxon>Bacillati</taxon>
        <taxon>Bacillota</taxon>
        <taxon>Bacilli</taxon>
        <taxon>Bacillales</taxon>
        <taxon>Paenibacillaceae</taxon>
        <taxon>Paenibacillus</taxon>
    </lineage>
</organism>
<dbReference type="Proteomes" id="UP000249890">
    <property type="component" value="Chromosome"/>
</dbReference>
<protein>
    <recommendedName>
        <fullName evidence="1">HTH-like domain-containing protein</fullName>
    </recommendedName>
</protein>
<name>A0A2Z2KBS4_9BACL</name>
<dbReference type="EMBL" id="CP021780">
    <property type="protein sequence ID" value="ASA23224.1"/>
    <property type="molecule type" value="Genomic_DNA"/>
</dbReference>
<gene>
    <name evidence="2" type="ORF">B9T62_21895</name>
</gene>
<evidence type="ECO:0000259" key="1">
    <source>
        <dbReference type="Pfam" id="PF13276"/>
    </source>
</evidence>
<dbReference type="InterPro" id="IPR050900">
    <property type="entry name" value="Transposase_IS3/IS150/IS904"/>
</dbReference>